<evidence type="ECO:0000259" key="1">
    <source>
        <dbReference type="PROSITE" id="PS50994"/>
    </source>
</evidence>
<dbReference type="EMBL" id="CM001167">
    <property type="protein sequence ID" value="EGJ70684.1"/>
    <property type="molecule type" value="Genomic_DNA"/>
</dbReference>
<name>F3ZR91_9BACE</name>
<gene>
    <name evidence="2" type="ORF">Bcop_0466</name>
</gene>
<dbReference type="AlphaFoldDB" id="F3ZR91"/>
<accession>F3ZR91</accession>
<dbReference type="STRING" id="679937.Bcop_0466"/>
<protein>
    <submittedName>
        <fullName evidence="2">Integrase catalytic region</fullName>
    </submittedName>
</protein>
<dbReference type="InterPro" id="IPR048020">
    <property type="entry name" value="Transpos_IS3"/>
</dbReference>
<dbReference type="GO" id="GO:0015074">
    <property type="term" value="P:DNA integration"/>
    <property type="evidence" value="ECO:0007669"/>
    <property type="project" value="InterPro"/>
</dbReference>
<dbReference type="HOGENOM" id="CLU_027402_4_3_10"/>
<dbReference type="InterPro" id="IPR025948">
    <property type="entry name" value="HTH-like_dom"/>
</dbReference>
<evidence type="ECO:0000313" key="2">
    <source>
        <dbReference type="EMBL" id="EGJ70684.1"/>
    </source>
</evidence>
<dbReference type="Pfam" id="PF13333">
    <property type="entry name" value="rve_2"/>
    <property type="match status" value="1"/>
</dbReference>
<dbReference type="NCBIfam" id="NF033516">
    <property type="entry name" value="transpos_IS3"/>
    <property type="match status" value="1"/>
</dbReference>
<reference evidence="2 3" key="1">
    <citation type="journal article" date="2011" name="Stand. Genomic Sci.">
        <title>Non-contiguous finished genome sequence of Bacteroides coprosuis type strain (PC139).</title>
        <authorList>
            <person name="Land M."/>
            <person name="Held B."/>
            <person name="Gronow S."/>
            <person name="Abt B."/>
            <person name="Lucas S."/>
            <person name="Del Rio T.G."/>
            <person name="Nolan M."/>
            <person name="Tice H."/>
            <person name="Cheng J.F."/>
            <person name="Pitluck S."/>
            <person name="Liolios K."/>
            <person name="Pagani I."/>
            <person name="Ivanova N."/>
            <person name="Mavromatis K."/>
            <person name="Mikhailova N."/>
            <person name="Pati A."/>
            <person name="Tapia R."/>
            <person name="Han C."/>
            <person name="Goodwin L."/>
            <person name="Chen A."/>
            <person name="Palaniappan K."/>
            <person name="Hauser L."/>
            <person name="Brambilla E.M."/>
            <person name="Rohde M."/>
            <person name="Goker M."/>
            <person name="Detter J.C."/>
            <person name="Woyke T."/>
            <person name="Bristow J."/>
            <person name="Eisen J.A."/>
            <person name="Markowitz V."/>
            <person name="Hugenholtz P."/>
            <person name="Kyrpides N.C."/>
            <person name="Klenk H.P."/>
            <person name="Lapidus A."/>
        </authorList>
    </citation>
    <scope>NUCLEOTIDE SEQUENCE [LARGE SCALE GENOMIC DNA]</scope>
    <source>
        <strain evidence="2 3">DSM 18011</strain>
    </source>
</reference>
<dbReference type="InterPro" id="IPR050900">
    <property type="entry name" value="Transposase_IS3/IS150/IS904"/>
</dbReference>
<dbReference type="eggNOG" id="COG2801">
    <property type="taxonomic scope" value="Bacteria"/>
</dbReference>
<dbReference type="GO" id="GO:0003676">
    <property type="term" value="F:nucleic acid binding"/>
    <property type="evidence" value="ECO:0007669"/>
    <property type="project" value="InterPro"/>
</dbReference>
<dbReference type="SUPFAM" id="SSF53098">
    <property type="entry name" value="Ribonuclease H-like"/>
    <property type="match status" value="1"/>
</dbReference>
<proteinExistence type="predicted"/>
<dbReference type="Pfam" id="PF13276">
    <property type="entry name" value="HTH_21"/>
    <property type="match status" value="1"/>
</dbReference>
<dbReference type="InterPro" id="IPR012337">
    <property type="entry name" value="RNaseH-like_sf"/>
</dbReference>
<keyword evidence="3" id="KW-1185">Reference proteome</keyword>
<dbReference type="Pfam" id="PF00665">
    <property type="entry name" value="rve"/>
    <property type="match status" value="1"/>
</dbReference>
<dbReference type="PROSITE" id="PS50994">
    <property type="entry name" value="INTEGRASE"/>
    <property type="match status" value="1"/>
</dbReference>
<dbReference type="Proteomes" id="UP000018439">
    <property type="component" value="Chromosome"/>
</dbReference>
<evidence type="ECO:0000313" key="3">
    <source>
        <dbReference type="Proteomes" id="UP000018439"/>
    </source>
</evidence>
<organism evidence="2 3">
    <name type="scientific">Bacteroides coprosuis DSM 18011</name>
    <dbReference type="NCBI Taxonomy" id="679937"/>
    <lineage>
        <taxon>Bacteria</taxon>
        <taxon>Pseudomonadati</taxon>
        <taxon>Bacteroidota</taxon>
        <taxon>Bacteroidia</taxon>
        <taxon>Bacteroidales</taxon>
        <taxon>Bacteroidaceae</taxon>
        <taxon>Bacteroides</taxon>
    </lineage>
</organism>
<dbReference type="PANTHER" id="PTHR46889">
    <property type="entry name" value="TRANSPOSASE INSF FOR INSERTION SEQUENCE IS3B-RELATED"/>
    <property type="match status" value="1"/>
</dbReference>
<dbReference type="Gene3D" id="3.30.420.10">
    <property type="entry name" value="Ribonuclease H-like superfamily/Ribonuclease H"/>
    <property type="match status" value="1"/>
</dbReference>
<dbReference type="InterPro" id="IPR036397">
    <property type="entry name" value="RNaseH_sf"/>
</dbReference>
<feature type="domain" description="Integrase catalytic" evidence="1">
    <location>
        <begin position="99"/>
        <end position="261"/>
    </location>
</feature>
<sequence length="263" mass="31431">MARSTFYYHIKPQNKSSKENFHIELIKNIYQQHKGLYGYRRITAQLRKMGYLINHKKVLKIMNQLDIKGKRKEPSIRNYNKEEGDGQEISENLINRDFHADQPYRKWATDLTQIKIKDKWLYLSPILDMYNGEIISYSLSNNPTTKLVIETLDKAFKKVKSVKGIIIHSDRGMQYQSKEYRKALVNYKMTPSMSRKGNCYDNAMMESFFGSLKLELIYNQRFESEQELIQKIHQYIDYYNNIRIKNRLKGMSPVEYRTHHYGK</sequence>
<dbReference type="PANTHER" id="PTHR46889:SF4">
    <property type="entry name" value="TRANSPOSASE INSO FOR INSERTION SEQUENCE ELEMENT IS911B-RELATED"/>
    <property type="match status" value="1"/>
</dbReference>
<dbReference type="InterPro" id="IPR001584">
    <property type="entry name" value="Integrase_cat-core"/>
</dbReference>